<protein>
    <submittedName>
        <fullName evidence="2">Uncharacterized protein</fullName>
    </submittedName>
</protein>
<gene>
    <name evidence="2" type="ORF">K505DRAFT_339824</name>
</gene>
<keyword evidence="3" id="KW-1185">Reference proteome</keyword>
<sequence>MTTTATTATIPLPLLRACLSCFLVRHCATATPRVLHDAAVPLLSAAAARERIHGHAPPFGRAETLTKTCVKCHLALHIETIGPVIPGRSDHLAAGHLDDHTAPRSCTQYPLTKATQLLSNLHTQHLLGSSRCAFLAEEAQYQPLVLG</sequence>
<dbReference type="AlphaFoldDB" id="A0A6A6X5E5"/>
<reference evidence="2" key="1">
    <citation type="journal article" date="2020" name="Stud. Mycol.">
        <title>101 Dothideomycetes genomes: a test case for predicting lifestyles and emergence of pathogens.</title>
        <authorList>
            <person name="Haridas S."/>
            <person name="Albert R."/>
            <person name="Binder M."/>
            <person name="Bloem J."/>
            <person name="Labutti K."/>
            <person name="Salamov A."/>
            <person name="Andreopoulos B."/>
            <person name="Baker S."/>
            <person name="Barry K."/>
            <person name="Bills G."/>
            <person name="Bluhm B."/>
            <person name="Cannon C."/>
            <person name="Castanera R."/>
            <person name="Culley D."/>
            <person name="Daum C."/>
            <person name="Ezra D."/>
            <person name="Gonzalez J."/>
            <person name="Henrissat B."/>
            <person name="Kuo A."/>
            <person name="Liang C."/>
            <person name="Lipzen A."/>
            <person name="Lutzoni F."/>
            <person name="Magnuson J."/>
            <person name="Mondo S."/>
            <person name="Nolan M."/>
            <person name="Ohm R."/>
            <person name="Pangilinan J."/>
            <person name="Park H.-J."/>
            <person name="Ramirez L."/>
            <person name="Alfaro M."/>
            <person name="Sun H."/>
            <person name="Tritt A."/>
            <person name="Yoshinaga Y."/>
            <person name="Zwiers L.-H."/>
            <person name="Turgeon B."/>
            <person name="Goodwin S."/>
            <person name="Spatafora J."/>
            <person name="Crous P."/>
            <person name="Grigoriev I."/>
        </authorList>
    </citation>
    <scope>NUCLEOTIDE SEQUENCE</scope>
    <source>
        <strain evidence="2">CBS 109.77</strain>
    </source>
</reference>
<feature type="signal peptide" evidence="1">
    <location>
        <begin position="1"/>
        <end position="29"/>
    </location>
</feature>
<evidence type="ECO:0000256" key="1">
    <source>
        <dbReference type="SAM" id="SignalP"/>
    </source>
</evidence>
<organism evidence="2 3">
    <name type="scientific">Melanomma pulvis-pyrius CBS 109.77</name>
    <dbReference type="NCBI Taxonomy" id="1314802"/>
    <lineage>
        <taxon>Eukaryota</taxon>
        <taxon>Fungi</taxon>
        <taxon>Dikarya</taxon>
        <taxon>Ascomycota</taxon>
        <taxon>Pezizomycotina</taxon>
        <taxon>Dothideomycetes</taxon>
        <taxon>Pleosporomycetidae</taxon>
        <taxon>Pleosporales</taxon>
        <taxon>Melanommataceae</taxon>
        <taxon>Melanomma</taxon>
    </lineage>
</organism>
<evidence type="ECO:0000313" key="3">
    <source>
        <dbReference type="Proteomes" id="UP000799757"/>
    </source>
</evidence>
<proteinExistence type="predicted"/>
<name>A0A6A6X5E5_9PLEO</name>
<keyword evidence="1" id="KW-0732">Signal</keyword>
<dbReference type="Proteomes" id="UP000799757">
    <property type="component" value="Unassembled WGS sequence"/>
</dbReference>
<evidence type="ECO:0000313" key="2">
    <source>
        <dbReference type="EMBL" id="KAF2791147.1"/>
    </source>
</evidence>
<accession>A0A6A6X5E5</accession>
<feature type="chain" id="PRO_5025347409" evidence="1">
    <location>
        <begin position="30"/>
        <end position="147"/>
    </location>
</feature>
<dbReference type="EMBL" id="MU002035">
    <property type="protein sequence ID" value="KAF2791147.1"/>
    <property type="molecule type" value="Genomic_DNA"/>
</dbReference>